<comment type="similarity">
    <text evidence="1 3">Belongs to the short-chain dehydrogenases/reductases (SDR) family.</text>
</comment>
<dbReference type="Gene3D" id="3.40.50.720">
    <property type="entry name" value="NAD(P)-binding Rossmann-like Domain"/>
    <property type="match status" value="2"/>
</dbReference>
<name>A0A6G0TEX2_APHGL</name>
<dbReference type="InterPro" id="IPR036291">
    <property type="entry name" value="NAD(P)-bd_dom_sf"/>
</dbReference>
<dbReference type="FunFam" id="3.40.50.720:FF:000047">
    <property type="entry name" value="NADP-dependent L-serine/L-allo-threonine dehydrogenase"/>
    <property type="match status" value="2"/>
</dbReference>
<dbReference type="PRINTS" id="PR00080">
    <property type="entry name" value="SDRFAMILY"/>
</dbReference>
<dbReference type="Pfam" id="PF00106">
    <property type="entry name" value="adh_short"/>
    <property type="match status" value="2"/>
</dbReference>
<gene>
    <name evidence="4" type="ORF">AGLY_011169</name>
</gene>
<comment type="caution">
    <text evidence="4">The sequence shown here is derived from an EMBL/GenBank/DDBJ whole genome shotgun (WGS) entry which is preliminary data.</text>
</comment>
<dbReference type="GO" id="GO:0016616">
    <property type="term" value="F:oxidoreductase activity, acting on the CH-OH group of donors, NAD or NADP as acceptor"/>
    <property type="evidence" value="ECO:0007669"/>
    <property type="project" value="UniProtKB-ARBA"/>
</dbReference>
<dbReference type="SUPFAM" id="SSF51735">
    <property type="entry name" value="NAD(P)-binding Rossmann-fold domains"/>
    <property type="match status" value="2"/>
</dbReference>
<evidence type="ECO:0000256" key="1">
    <source>
        <dbReference type="ARBA" id="ARBA00006484"/>
    </source>
</evidence>
<protein>
    <submittedName>
        <fullName evidence="4">Uncharacterized protein</fullName>
    </submittedName>
</protein>
<evidence type="ECO:0000256" key="2">
    <source>
        <dbReference type="ARBA" id="ARBA00023002"/>
    </source>
</evidence>
<accession>A0A6G0TEX2</accession>
<sequence>MEKWNGKVAVVTGASSGIGEETCRQLVEKGMIVVGFARREDKLQVIEKDLKGKLGKFYYLKVDLCSDENILEAFNWIKKTLKSIDVFINNAGNTNDWKQMFDTNIIGVNICSREAIKIMEEIQIKEGHIININSVVGHYLYPFEKDISVYSATKHSVTAITECLREFMGMKNLPIRVTSISPGPVETEMTENLTELEDVKMLKSIDIADAIMYALSAPQRVNISEIIIRPRENILSFWNGKVAVVTGASSGIGEETCKQLVEKGMIVVGFARREDKLQVLDKDLKGKLGKFYYLKVDLCSEENILEAFNWVKKTLKSVDVLINNAGVLKYSDLLGNTNDWKQMFDTNVIGANICSREAIKIMEEIQIKEGHIININGIAGHYLFPFMKDISVYTATKHSVTTITECLRELMGMKNLPIRVTSISPGPVETEMTGHLSKLESVKMLKSIDIAEAIIYALSAPQRVNVSEIIIRPTSENTLSFVKFIAQI</sequence>
<evidence type="ECO:0000313" key="4">
    <source>
        <dbReference type="EMBL" id="KAE9530707.1"/>
    </source>
</evidence>
<dbReference type="PANTHER" id="PTHR43115:SF4">
    <property type="entry name" value="DEHYDROGENASE_REDUCTASE SDR FAMILY MEMBER 11"/>
    <property type="match status" value="1"/>
</dbReference>
<dbReference type="AlphaFoldDB" id="A0A6G0TEX2"/>
<keyword evidence="2" id="KW-0560">Oxidoreductase</keyword>
<proteinExistence type="inferred from homology"/>
<reference evidence="4 5" key="1">
    <citation type="submission" date="2019-08" db="EMBL/GenBank/DDBJ databases">
        <title>The genome of the soybean aphid Biotype 1, its phylome, world population structure and adaptation to the North American continent.</title>
        <authorList>
            <person name="Giordano R."/>
            <person name="Donthu R.K."/>
            <person name="Hernandez A.G."/>
            <person name="Wright C.L."/>
            <person name="Zimin A.V."/>
        </authorList>
    </citation>
    <scope>NUCLEOTIDE SEQUENCE [LARGE SCALE GENOMIC DNA]</scope>
    <source>
        <tissue evidence="4">Whole aphids</tissue>
    </source>
</reference>
<dbReference type="PRINTS" id="PR00081">
    <property type="entry name" value="GDHRDH"/>
</dbReference>
<keyword evidence="5" id="KW-1185">Reference proteome</keyword>
<dbReference type="Proteomes" id="UP000475862">
    <property type="component" value="Unassembled WGS sequence"/>
</dbReference>
<evidence type="ECO:0000313" key="5">
    <source>
        <dbReference type="Proteomes" id="UP000475862"/>
    </source>
</evidence>
<dbReference type="InterPro" id="IPR002347">
    <property type="entry name" value="SDR_fam"/>
</dbReference>
<dbReference type="PANTHER" id="PTHR43115">
    <property type="entry name" value="DEHYDROGENASE/REDUCTASE SDR FAMILY MEMBER 11"/>
    <property type="match status" value="1"/>
</dbReference>
<dbReference type="OrthoDB" id="1933717at2759"/>
<organism evidence="4 5">
    <name type="scientific">Aphis glycines</name>
    <name type="common">Soybean aphid</name>
    <dbReference type="NCBI Taxonomy" id="307491"/>
    <lineage>
        <taxon>Eukaryota</taxon>
        <taxon>Metazoa</taxon>
        <taxon>Ecdysozoa</taxon>
        <taxon>Arthropoda</taxon>
        <taxon>Hexapoda</taxon>
        <taxon>Insecta</taxon>
        <taxon>Pterygota</taxon>
        <taxon>Neoptera</taxon>
        <taxon>Paraneoptera</taxon>
        <taxon>Hemiptera</taxon>
        <taxon>Sternorrhyncha</taxon>
        <taxon>Aphidomorpha</taxon>
        <taxon>Aphidoidea</taxon>
        <taxon>Aphididae</taxon>
        <taxon>Aphidini</taxon>
        <taxon>Aphis</taxon>
        <taxon>Aphis</taxon>
    </lineage>
</organism>
<evidence type="ECO:0000256" key="3">
    <source>
        <dbReference type="RuleBase" id="RU000363"/>
    </source>
</evidence>
<dbReference type="EMBL" id="VYZN01000042">
    <property type="protein sequence ID" value="KAE9530707.1"/>
    <property type="molecule type" value="Genomic_DNA"/>
</dbReference>